<protein>
    <submittedName>
        <fullName evidence="1">Uncharacterized protein</fullName>
    </submittedName>
</protein>
<accession>A0ABX8W2N1</accession>
<proteinExistence type="predicted"/>
<evidence type="ECO:0000313" key="1">
    <source>
        <dbReference type="EMBL" id="QYN51921.1"/>
    </source>
</evidence>
<keyword evidence="2" id="KW-1185">Reference proteome</keyword>
<sequence length="277" mass="31490">MRNKKLLTNTIIAGTLLSIGTSAFLFTDNNVEAKALTVATEKDYNKLQKLAKQPGTHYTKHKKLYTSFIPGNNVEAIYYFKSHKLTGARTDPGKDDYQPCIGTKNIGGTGYFIMNNKESTGKEKFLIPAEYCQVPHAYKFKKKHKVVHDYCGSLANAWNGYNPYRDGYGETLTKENIIYSNHKNGTFTVTLDEDGQNTGKNQGFWIGKTPITFRVDGTNTYEDYYPLYNYDPSGELVVSYIKTEDLDQFEPATVTYNWLGTITKNHKFKPEDKKLDL</sequence>
<name>A0ABX8W2N1_9LACO</name>
<organism evidence="1 2">
    <name type="scientific">Lactobacillus panisapium</name>
    <dbReference type="NCBI Taxonomy" id="2012495"/>
    <lineage>
        <taxon>Bacteria</taxon>
        <taxon>Bacillati</taxon>
        <taxon>Bacillota</taxon>
        <taxon>Bacilli</taxon>
        <taxon>Lactobacillales</taxon>
        <taxon>Lactobacillaceae</taxon>
        <taxon>Lactobacillus</taxon>
    </lineage>
</organism>
<evidence type="ECO:0000313" key="2">
    <source>
        <dbReference type="Proteomes" id="UP000826550"/>
    </source>
</evidence>
<dbReference type="Proteomes" id="UP000826550">
    <property type="component" value="Chromosome"/>
</dbReference>
<gene>
    <name evidence="1" type="ORF">GYM71_00110</name>
</gene>
<dbReference type="EMBL" id="CP048268">
    <property type="protein sequence ID" value="QYN51921.1"/>
    <property type="molecule type" value="Genomic_DNA"/>
</dbReference>
<reference evidence="1 2" key="1">
    <citation type="submission" date="2020-01" db="EMBL/GenBank/DDBJ databases">
        <title>Vast differences in strain-level diversity in the gut microbiota of two closely related honey bee species.</title>
        <authorList>
            <person name="Ellegaard K.M."/>
            <person name="Suenami S."/>
            <person name="Miyazaki R."/>
            <person name="Engel P."/>
        </authorList>
    </citation>
    <scope>NUCLEOTIDE SEQUENCE [LARGE SCALE GENOMIC DNA]</scope>
    <source>
        <strain evidence="1 2">ESL0416</strain>
    </source>
</reference>
<dbReference type="RefSeq" id="WP_220220428.1">
    <property type="nucleotide sequence ID" value="NZ_CP048268.1"/>
</dbReference>